<evidence type="ECO:0000256" key="1">
    <source>
        <dbReference type="SAM" id="MobiDB-lite"/>
    </source>
</evidence>
<dbReference type="GeneID" id="19328826"/>
<feature type="domain" description="F-box" evidence="2">
    <location>
        <begin position="333"/>
        <end position="377"/>
    </location>
</feature>
<dbReference type="RefSeq" id="XP_007918726.1">
    <property type="nucleotide sequence ID" value="XM_007920535.1"/>
</dbReference>
<sequence>MIANRRPEKPLEERGDGISELDGEDSGFEYVDEEMDETEPYEFDTPPESIADEMDIDTDMDMEGDAADSENEEASPDAIYQDFVRSLSGNRASSPTPREEMLPQVNEANERPFQNVSGDLLEHIAGPDCQQTAGYNGHNITAEEMRGCYTAQCLVPKPSWWHPEPDDEDFEATADFFLSGLTDLMPSRDYSDPTVIPVRHGCNLPRTDNNFFDENIAHEVAMPFHPTCLEVYKRASVWRTGEVKMQDLMDWYRLEADFLQFDAFPRDIAAKRGMEQMWRHNPGDEFLAANPCFLPKLGPILESVTASKSVDLDYHRAAFDLQDLDSALRLNPSDSFACLPPELRYQLLSYLGPKDIGNLRLVSRAFRQLPQSFFHRLLLQHMPWLWEAWSHLPYSFWATTSAWNLRQEDNAWQEEKDEFDIIIHILVNEGGNEAALQAVRAKIEARKLEMQKSRRSIDTPFLPKSPTNWRQLAEDIATQWKDLKGLRNRARIWKDCEEILDRIERHRANGRMGNGIVVDPKATCQEYYNITRRKNQAWHNYVKAGKPRDEEYRWEEWVDR</sequence>
<dbReference type="PROSITE" id="PS50181">
    <property type="entry name" value="FBOX"/>
    <property type="match status" value="1"/>
</dbReference>
<protein>
    <recommendedName>
        <fullName evidence="2">F-box domain-containing protein</fullName>
    </recommendedName>
</protein>
<accession>R8BB03</accession>
<dbReference type="KEGG" id="tmn:UCRPA7_8013"/>
<evidence type="ECO:0000259" key="2">
    <source>
        <dbReference type="PROSITE" id="PS50181"/>
    </source>
</evidence>
<name>R8BB03_PHAM7</name>
<evidence type="ECO:0000313" key="4">
    <source>
        <dbReference type="Proteomes" id="UP000014074"/>
    </source>
</evidence>
<dbReference type="Proteomes" id="UP000014074">
    <property type="component" value="Unassembled WGS sequence"/>
</dbReference>
<proteinExistence type="predicted"/>
<organism evidence="3 4">
    <name type="scientific">Phaeoacremonium minimum (strain UCR-PA7)</name>
    <name type="common">Esca disease fungus</name>
    <name type="synonym">Togninia minima</name>
    <dbReference type="NCBI Taxonomy" id="1286976"/>
    <lineage>
        <taxon>Eukaryota</taxon>
        <taxon>Fungi</taxon>
        <taxon>Dikarya</taxon>
        <taxon>Ascomycota</taxon>
        <taxon>Pezizomycotina</taxon>
        <taxon>Sordariomycetes</taxon>
        <taxon>Sordariomycetidae</taxon>
        <taxon>Togniniales</taxon>
        <taxon>Togniniaceae</taxon>
        <taxon>Phaeoacremonium</taxon>
    </lineage>
</organism>
<keyword evidence="4" id="KW-1185">Reference proteome</keyword>
<evidence type="ECO:0000313" key="3">
    <source>
        <dbReference type="EMBL" id="EON96480.1"/>
    </source>
</evidence>
<feature type="compositionally biased region" description="Acidic residues" evidence="1">
    <location>
        <begin position="50"/>
        <end position="75"/>
    </location>
</feature>
<feature type="compositionally biased region" description="Acidic residues" evidence="1">
    <location>
        <begin position="19"/>
        <end position="42"/>
    </location>
</feature>
<dbReference type="InterPro" id="IPR036047">
    <property type="entry name" value="F-box-like_dom_sf"/>
</dbReference>
<dbReference type="SUPFAM" id="SSF81383">
    <property type="entry name" value="F-box domain"/>
    <property type="match status" value="1"/>
</dbReference>
<dbReference type="InterPro" id="IPR001810">
    <property type="entry name" value="F-box_dom"/>
</dbReference>
<dbReference type="EMBL" id="KB933334">
    <property type="protein sequence ID" value="EON96480.1"/>
    <property type="molecule type" value="Genomic_DNA"/>
</dbReference>
<dbReference type="Gene3D" id="1.20.1280.50">
    <property type="match status" value="1"/>
</dbReference>
<gene>
    <name evidence="3" type="ORF">UCRPA7_8013</name>
</gene>
<dbReference type="OrthoDB" id="40579at2759"/>
<dbReference type="eggNOG" id="ENOG502SN3P">
    <property type="taxonomic scope" value="Eukaryota"/>
</dbReference>
<dbReference type="AlphaFoldDB" id="R8BB03"/>
<dbReference type="SMART" id="SM00256">
    <property type="entry name" value="FBOX"/>
    <property type="match status" value="1"/>
</dbReference>
<feature type="region of interest" description="Disordered" evidence="1">
    <location>
        <begin position="1"/>
        <end position="77"/>
    </location>
</feature>
<reference evidence="4" key="1">
    <citation type="journal article" date="2013" name="Genome Announc.">
        <title>Draft genome sequence of the ascomycete Phaeoacremonium aleophilum strain UCR-PA7, a causal agent of the esca disease complex in grapevines.</title>
        <authorList>
            <person name="Blanco-Ulate B."/>
            <person name="Rolshausen P."/>
            <person name="Cantu D."/>
        </authorList>
    </citation>
    <scope>NUCLEOTIDE SEQUENCE [LARGE SCALE GENOMIC DNA]</scope>
    <source>
        <strain evidence="4">UCR-PA7</strain>
    </source>
</reference>
<feature type="compositionally biased region" description="Basic and acidic residues" evidence="1">
    <location>
        <begin position="1"/>
        <end position="17"/>
    </location>
</feature>
<dbReference type="Pfam" id="PF12937">
    <property type="entry name" value="F-box-like"/>
    <property type="match status" value="1"/>
</dbReference>
<dbReference type="HOGENOM" id="CLU_006526_1_0_1"/>